<protein>
    <submittedName>
        <fullName evidence="2">DNA-binding LytR/AlgR family response regulator</fullName>
    </submittedName>
</protein>
<feature type="domain" description="HTH LytTR-type" evidence="1">
    <location>
        <begin position="140"/>
        <end position="234"/>
    </location>
</feature>
<dbReference type="InterPro" id="IPR011006">
    <property type="entry name" value="CheY-like_superfamily"/>
</dbReference>
<gene>
    <name evidence="2" type="ORF">DFQ12_2638</name>
</gene>
<dbReference type="Gene3D" id="2.40.50.1020">
    <property type="entry name" value="LytTr DNA-binding domain"/>
    <property type="match status" value="1"/>
</dbReference>
<comment type="caution">
    <text evidence="2">The sequence shown here is derived from an EMBL/GenBank/DDBJ whole genome shotgun (WGS) entry which is preliminary data.</text>
</comment>
<keyword evidence="2" id="KW-0238">DNA-binding</keyword>
<accession>A0A420B6V6</accession>
<organism evidence="2 3">
    <name type="scientific">Sphingobacterium detergens</name>
    <dbReference type="NCBI Taxonomy" id="1145106"/>
    <lineage>
        <taxon>Bacteria</taxon>
        <taxon>Pseudomonadati</taxon>
        <taxon>Bacteroidota</taxon>
        <taxon>Sphingobacteriia</taxon>
        <taxon>Sphingobacteriales</taxon>
        <taxon>Sphingobacteriaceae</taxon>
        <taxon>Sphingobacterium</taxon>
    </lineage>
</organism>
<dbReference type="Proteomes" id="UP000286246">
    <property type="component" value="Unassembled WGS sequence"/>
</dbReference>
<dbReference type="SMART" id="SM00850">
    <property type="entry name" value="LytTR"/>
    <property type="match status" value="1"/>
</dbReference>
<sequence length="236" mass="26882">MTSCYIVDKSESSTKKLVGLISQIPELVLLNTHTDLERALKEITKAPSTTHILFVALDESNTSGKLANYDFYKEFVLVVVGSNDHFYKDAFELGAAGYLSKPIKNEDFTSAIEKCKARLISNLDKRHSSLGETVLKRGSFNSVKISLNQVLFIEMVDDETLWHMIFQDLERSPSSDLDEILKKLSPKGFVRINEAVIVNKFHINKFKGNKICLINGNWFEMEQRYVNEFYSSINII</sequence>
<evidence type="ECO:0000313" key="2">
    <source>
        <dbReference type="EMBL" id="RKE52402.1"/>
    </source>
</evidence>
<dbReference type="AlphaFoldDB" id="A0A420B6V6"/>
<reference evidence="2 3" key="1">
    <citation type="submission" date="2018-09" db="EMBL/GenBank/DDBJ databases">
        <title>Genomic Encyclopedia of Type Strains, Phase III (KMG-III): the genomes of soil and plant-associated and newly described type strains.</title>
        <authorList>
            <person name="Whitman W."/>
        </authorList>
    </citation>
    <scope>NUCLEOTIDE SEQUENCE [LARGE SCALE GENOMIC DNA]</scope>
    <source>
        <strain evidence="2 3">CECT 7938</strain>
    </source>
</reference>
<evidence type="ECO:0000313" key="3">
    <source>
        <dbReference type="Proteomes" id="UP000286246"/>
    </source>
</evidence>
<dbReference type="InterPro" id="IPR007492">
    <property type="entry name" value="LytTR_DNA-bd_dom"/>
</dbReference>
<dbReference type="Gene3D" id="3.40.50.2300">
    <property type="match status" value="1"/>
</dbReference>
<proteinExistence type="predicted"/>
<name>A0A420B6V6_SPHD1</name>
<dbReference type="GO" id="GO:0003677">
    <property type="term" value="F:DNA binding"/>
    <property type="evidence" value="ECO:0007669"/>
    <property type="project" value="UniProtKB-KW"/>
</dbReference>
<dbReference type="EMBL" id="RAPY01000002">
    <property type="protein sequence ID" value="RKE52402.1"/>
    <property type="molecule type" value="Genomic_DNA"/>
</dbReference>
<dbReference type="SUPFAM" id="SSF52172">
    <property type="entry name" value="CheY-like"/>
    <property type="match status" value="1"/>
</dbReference>
<keyword evidence="3" id="KW-1185">Reference proteome</keyword>
<dbReference type="Pfam" id="PF04397">
    <property type="entry name" value="LytTR"/>
    <property type="match status" value="1"/>
</dbReference>
<evidence type="ECO:0000259" key="1">
    <source>
        <dbReference type="SMART" id="SM00850"/>
    </source>
</evidence>